<dbReference type="GO" id="GO:0002218">
    <property type="term" value="P:activation of innate immune response"/>
    <property type="evidence" value="ECO:0007669"/>
    <property type="project" value="InterPro"/>
</dbReference>
<dbReference type="PANTHER" id="PTHR12200:SF25">
    <property type="entry name" value="PYRIN AND HIN DOMAIN-CONTAINING PROTEIN 1"/>
    <property type="match status" value="1"/>
</dbReference>
<dbReference type="InterPro" id="IPR011029">
    <property type="entry name" value="DEATH-like_dom_sf"/>
</dbReference>
<dbReference type="GO" id="GO:0005654">
    <property type="term" value="C:nucleoplasm"/>
    <property type="evidence" value="ECO:0007669"/>
    <property type="project" value="TreeGrafter"/>
</dbReference>
<evidence type="ECO:0000313" key="4">
    <source>
        <dbReference type="RefSeq" id="XP_012885956.1"/>
    </source>
</evidence>
<gene>
    <name evidence="4" type="primary">LOC105996424</name>
</gene>
<feature type="domain" description="Pyrin" evidence="2">
    <location>
        <begin position="57"/>
        <end position="144"/>
    </location>
</feature>
<dbReference type="GO" id="GO:0003690">
    <property type="term" value="F:double-stranded DNA binding"/>
    <property type="evidence" value="ECO:0007669"/>
    <property type="project" value="TreeGrafter"/>
</dbReference>
<dbReference type="GO" id="GO:0005829">
    <property type="term" value="C:cytosol"/>
    <property type="evidence" value="ECO:0007669"/>
    <property type="project" value="TreeGrafter"/>
</dbReference>
<evidence type="ECO:0000259" key="2">
    <source>
        <dbReference type="PROSITE" id="PS50824"/>
    </source>
</evidence>
<organism evidence="3 4">
    <name type="scientific">Dipodomys ordii</name>
    <name type="common">Ord's kangaroo rat</name>
    <dbReference type="NCBI Taxonomy" id="10020"/>
    <lineage>
        <taxon>Eukaryota</taxon>
        <taxon>Metazoa</taxon>
        <taxon>Chordata</taxon>
        <taxon>Craniata</taxon>
        <taxon>Vertebrata</taxon>
        <taxon>Euteleostomi</taxon>
        <taxon>Mammalia</taxon>
        <taxon>Eutheria</taxon>
        <taxon>Euarchontoglires</taxon>
        <taxon>Glires</taxon>
        <taxon>Rodentia</taxon>
        <taxon>Castorimorpha</taxon>
        <taxon>Heteromyidae</taxon>
        <taxon>Dipodomyinae</taxon>
        <taxon>Dipodomys</taxon>
    </lineage>
</organism>
<reference evidence="4" key="1">
    <citation type="submission" date="2025-08" db="UniProtKB">
        <authorList>
            <consortium name="RefSeq"/>
        </authorList>
    </citation>
    <scope>IDENTIFICATION</scope>
    <source>
        <tissue evidence="4">Kidney</tissue>
    </source>
</reference>
<dbReference type="PANTHER" id="PTHR12200">
    <property type="entry name" value="INTERFERON-INDUCIBLE PROTEIN AIM2 FAMILY MEMBER"/>
    <property type="match status" value="1"/>
</dbReference>
<dbReference type="RefSeq" id="XP_012885956.1">
    <property type="nucleotide sequence ID" value="XM_013030502.1"/>
</dbReference>
<dbReference type="PROSITE" id="PS50824">
    <property type="entry name" value="DAPIN"/>
    <property type="match status" value="1"/>
</dbReference>
<dbReference type="InParanoid" id="A0A1S3GAV3"/>
<keyword evidence="3" id="KW-1185">Reference proteome</keyword>
<dbReference type="GeneID" id="105996424"/>
<evidence type="ECO:0000256" key="1">
    <source>
        <dbReference type="ARBA" id="ARBA00008647"/>
    </source>
</evidence>
<accession>A0A1S3GAV3</accession>
<dbReference type="GO" id="GO:0035458">
    <property type="term" value="P:cellular response to interferon-beta"/>
    <property type="evidence" value="ECO:0007669"/>
    <property type="project" value="InterPro"/>
</dbReference>
<dbReference type="OrthoDB" id="9634829at2759"/>
<dbReference type="Proteomes" id="UP000081671">
    <property type="component" value="Unplaced"/>
</dbReference>
<evidence type="ECO:0000313" key="3">
    <source>
        <dbReference type="Proteomes" id="UP000081671"/>
    </source>
</evidence>
<dbReference type="CDD" id="cd08305">
    <property type="entry name" value="Pyrin"/>
    <property type="match status" value="1"/>
</dbReference>
<dbReference type="Pfam" id="PF02758">
    <property type="entry name" value="PYRIN"/>
    <property type="match status" value="1"/>
</dbReference>
<dbReference type="SUPFAM" id="SSF47986">
    <property type="entry name" value="DEATH domain"/>
    <property type="match status" value="1"/>
</dbReference>
<dbReference type="AlphaFoldDB" id="A0A1S3GAV3"/>
<dbReference type="KEGG" id="dord:105996424"/>
<sequence length="254" mass="28785">MAAEGGRRGQAPDTQEVTFIFPLKQNQSCSYRVQGLRILTLLKTSPERLINNWRDKYKNKYKKIVLLKGLEAINDYHFSLFKSLLARDLRLTRKRLVKCDRIEIADLMEDEFQNDTGVGKLIALFKEIPDLRELAETLWKEKLKAKGKTPAKKFKQGQVGCLFIPTASNTLTSEEVVGTPKPQVLKELQIHRYQGDSLAPQASSVPPSTPSAQVVKGKKKPASYFKIWKLKLRTALQINSLSSTVILLKKETCI</sequence>
<name>A0A1S3GAV3_DIPOR</name>
<dbReference type="InterPro" id="IPR004020">
    <property type="entry name" value="DAPIN"/>
</dbReference>
<protein>
    <submittedName>
        <fullName evidence="4">Pyrin and HIN domain-containing protein 1-like</fullName>
    </submittedName>
</protein>
<dbReference type="InterPro" id="IPR040205">
    <property type="entry name" value="HIN-200"/>
</dbReference>
<dbReference type="Gene3D" id="1.10.533.10">
    <property type="entry name" value="Death Domain, Fas"/>
    <property type="match status" value="1"/>
</dbReference>
<dbReference type="SMART" id="SM01289">
    <property type="entry name" value="PYRIN"/>
    <property type="match status" value="1"/>
</dbReference>
<comment type="similarity">
    <text evidence="1">Belongs to the HIN-200 family.</text>
</comment>
<proteinExistence type="inferred from homology"/>
<dbReference type="GO" id="GO:0005730">
    <property type="term" value="C:nucleolus"/>
    <property type="evidence" value="ECO:0007669"/>
    <property type="project" value="TreeGrafter"/>
</dbReference>